<reference evidence="2" key="1">
    <citation type="submission" date="2020-11" db="EMBL/GenBank/DDBJ databases">
        <title>Molecular epidemiology and genomic profiles of multidrug-resistant bacteria collected from clinical sources in South Africa.</title>
        <authorList>
            <person name="Asante J."/>
            <person name="Amoako D.G."/>
        </authorList>
    </citation>
    <scope>NUCLEOTIDE SEQUENCE</scope>
    <source>
        <strain evidence="2">C68</strain>
    </source>
</reference>
<accession>A0A8I0W9S9</accession>
<keyword evidence="1" id="KW-0472">Membrane</keyword>
<dbReference type="Proteomes" id="UP000622362">
    <property type="component" value="Unassembled WGS sequence"/>
</dbReference>
<evidence type="ECO:0000313" key="2">
    <source>
        <dbReference type="EMBL" id="MBF9304294.1"/>
    </source>
</evidence>
<evidence type="ECO:0000313" key="3">
    <source>
        <dbReference type="Proteomes" id="UP000622362"/>
    </source>
</evidence>
<feature type="transmembrane region" description="Helical" evidence="1">
    <location>
        <begin position="49"/>
        <end position="69"/>
    </location>
</feature>
<dbReference type="Pfam" id="PF13571">
    <property type="entry name" value="DUF4133"/>
    <property type="match status" value="1"/>
</dbReference>
<dbReference type="AlphaFoldDB" id="A0A8I0W9S9"/>
<keyword evidence="1" id="KW-1133">Transmembrane helix</keyword>
<dbReference type="InterPro" id="IPR025407">
    <property type="entry name" value="DUF4133"/>
</dbReference>
<dbReference type="EMBL" id="JADPYN010000020">
    <property type="protein sequence ID" value="MBF9304294.1"/>
    <property type="molecule type" value="Genomic_DNA"/>
</dbReference>
<name>A0A8I0W9S9_STAEP</name>
<evidence type="ECO:0000256" key="1">
    <source>
        <dbReference type="SAM" id="Phobius"/>
    </source>
</evidence>
<dbReference type="RefSeq" id="WP_001832840.1">
    <property type="nucleotide sequence ID" value="NZ_CABJAG010000016.1"/>
</dbReference>
<comment type="caution">
    <text evidence="2">The sequence shown here is derived from an EMBL/GenBank/DDBJ whole genome shotgun (WGS) entry which is preliminary data.</text>
</comment>
<proteinExistence type="predicted"/>
<feature type="transmembrane region" description="Helical" evidence="1">
    <location>
        <begin position="23"/>
        <end position="43"/>
    </location>
</feature>
<organism evidence="2 3">
    <name type="scientific">Staphylococcus epidermidis</name>
    <dbReference type="NCBI Taxonomy" id="1282"/>
    <lineage>
        <taxon>Bacteria</taxon>
        <taxon>Bacillati</taxon>
        <taxon>Bacillota</taxon>
        <taxon>Bacilli</taxon>
        <taxon>Bacillales</taxon>
        <taxon>Staphylococcaceae</taxon>
        <taxon>Staphylococcus</taxon>
    </lineage>
</organism>
<keyword evidence="1" id="KW-0812">Transmembrane</keyword>
<protein>
    <submittedName>
        <fullName evidence="2">DUF4133 domain-containing protein</fullName>
    </submittedName>
</protein>
<sequence length="112" mass="12985">MADENPNQYTVTKGVDSTINFKGILSIQSIMWFAGIVFIGFIITDQLQITGLLQLIIILGHVVLALLLVSTRVSHPDRRTIYVIMHLLFKEDTHKYQSIDINKYRRLRDRDR</sequence>
<gene>
    <name evidence="2" type="ORF">I3V53_09435</name>
</gene>